<dbReference type="InterPro" id="IPR021754">
    <property type="entry name" value="DUF3320"/>
</dbReference>
<proteinExistence type="predicted"/>
<dbReference type="PANTHER" id="PTHR10887">
    <property type="entry name" value="DNA2/NAM7 HELICASE FAMILY"/>
    <property type="match status" value="1"/>
</dbReference>
<dbReference type="PANTHER" id="PTHR10887:SF530">
    <property type="entry name" value="SUPERFAMILY I DNA HELICASES"/>
    <property type="match status" value="1"/>
</dbReference>
<dbReference type="FunFam" id="3.40.50.300:FF:002063">
    <property type="entry name" value="DNA helicase related protein"/>
    <property type="match status" value="1"/>
</dbReference>
<feature type="domain" description="DUF3320" evidence="1">
    <location>
        <begin position="402"/>
        <end position="443"/>
    </location>
</feature>
<dbReference type="InterPro" id="IPR045055">
    <property type="entry name" value="DNA2/NAM7-like"/>
</dbReference>
<dbReference type="InterPro" id="IPR049468">
    <property type="entry name" value="Restrct_endonuc-II-like_dom"/>
</dbReference>
<dbReference type="SUPFAM" id="SSF52540">
    <property type="entry name" value="P-loop containing nucleoside triphosphate hydrolases"/>
    <property type="match status" value="1"/>
</dbReference>
<feature type="domain" description="DNA2/NAM7 helicase-like C-terminal" evidence="2">
    <location>
        <begin position="5"/>
        <end position="187"/>
    </location>
</feature>
<reference evidence="4" key="1">
    <citation type="journal article" date="2018" name="Antonie Van Leeuwenhoek">
        <title>Proteinivorax hydrogeniformans sp. nov., an anaerobic, haloalkaliphilic bacterium fermenting proteinaceous compounds with high hydrogen production.</title>
        <authorList>
            <person name="Boltyanskaya Y."/>
            <person name="Detkova E."/>
            <person name="Pimenov N."/>
            <person name="Kevbrin V."/>
        </authorList>
    </citation>
    <scope>NUCLEOTIDE SEQUENCE</scope>
    <source>
        <strain evidence="4">Z-710</strain>
    </source>
</reference>
<evidence type="ECO:0000259" key="2">
    <source>
        <dbReference type="Pfam" id="PF13087"/>
    </source>
</evidence>
<dbReference type="InterPro" id="IPR047187">
    <property type="entry name" value="SF1_C_Upf1"/>
</dbReference>
<dbReference type="FunFam" id="3.40.960.10:FF:000002">
    <property type="entry name" value="DNA helicase related protein"/>
    <property type="match status" value="1"/>
</dbReference>
<gene>
    <name evidence="4" type="ORF">PRVXH_000301</name>
</gene>
<evidence type="ECO:0000313" key="4">
    <source>
        <dbReference type="EMBL" id="XCI29005.1"/>
    </source>
</evidence>
<protein>
    <submittedName>
        <fullName evidence="4">DUF3320 domain-containing protein</fullName>
    </submittedName>
</protein>
<evidence type="ECO:0000259" key="3">
    <source>
        <dbReference type="Pfam" id="PF18741"/>
    </source>
</evidence>
<dbReference type="InterPro" id="IPR027417">
    <property type="entry name" value="P-loop_NTPase"/>
</dbReference>
<dbReference type="Gene3D" id="3.40.50.300">
    <property type="entry name" value="P-loop containing nucleotide triphosphate hydrolases"/>
    <property type="match status" value="1"/>
</dbReference>
<feature type="domain" description="Restriction endonuclease type II-like" evidence="3">
    <location>
        <begin position="236"/>
        <end position="333"/>
    </location>
</feature>
<dbReference type="Gene3D" id="3.40.960.10">
    <property type="entry name" value="VSR Endonuclease"/>
    <property type="match status" value="1"/>
</dbReference>
<dbReference type="RefSeq" id="WP_353893555.1">
    <property type="nucleotide sequence ID" value="NZ_CP159485.1"/>
</dbReference>
<dbReference type="Pfam" id="PF13087">
    <property type="entry name" value="AAA_12"/>
    <property type="match status" value="1"/>
</dbReference>
<dbReference type="InterPro" id="IPR011335">
    <property type="entry name" value="Restrct_endonuc-II-like"/>
</dbReference>
<accession>A0AAU8HUG1</accession>
<sequence length="558" mass="64138">MPERSLKWHYRSRHEHLITFSNAKIYQSSLITFPSHVDKMPGYGVEYDLVKDGVYDRSKKRNNVIEAKRVACLVFEHLQKSPGRSLGVITFSGAQQQAVDSEIRKLRLQNPQYEEFFKEDKDEPFFIKNLENVQGDERDTIIFSIGYAKDASGVMYMNFGPLSREGGYRRLNVAITRAKYNVKLVGSIHPTDIELEKTNSEGVKLLRAYIEFAINGPRTLEKELTYDKVVNLESPFEEAVYDFLVSKGFRVATQVGCSGYRIDMAIKHPTLDGRFVIGIECDGATYHSSRTARERDRLRQDVLENMGWKIYRVWSTDWIKDSVTEGEKLVEVINNAISEYNEDTLFESTLANKQFQSDKFEEQYLETEVITTGQLEEGNNNGFDFPAYKEANISEVPRSGYPTRDICNIIEHVVEYEYPIHFELLCKRIAPFYGNKKATVKIRRQVDSGISKMSRSLIQKGDFLYPKNYESVVPRIPGEDDVVRAVEHISPDELISAMLKIISVSYGITKESLFQVTARQYGYNRMGSKIQKKLEEAFGNMLEENKVEETEGRVTLKV</sequence>
<dbReference type="CDD" id="cd18808">
    <property type="entry name" value="SF1_C_Upf1"/>
    <property type="match status" value="1"/>
</dbReference>
<name>A0AAU8HUG1_9FIRM</name>
<dbReference type="Pfam" id="PF11784">
    <property type="entry name" value="DUF3320"/>
    <property type="match status" value="1"/>
</dbReference>
<reference evidence="4" key="2">
    <citation type="submission" date="2024-06" db="EMBL/GenBank/DDBJ databases">
        <authorList>
            <person name="Petrova K.O."/>
            <person name="Toshchakov S.V."/>
            <person name="Boltjanskaja Y.V."/>
            <person name="Kevbrin V.V."/>
        </authorList>
    </citation>
    <scope>NUCLEOTIDE SEQUENCE</scope>
    <source>
        <strain evidence="4">Z-710</strain>
    </source>
</reference>
<dbReference type="Pfam" id="PF18741">
    <property type="entry name" value="MTES_1575"/>
    <property type="match status" value="1"/>
</dbReference>
<dbReference type="AlphaFoldDB" id="A0AAU8HUG1"/>
<dbReference type="EMBL" id="CP159485">
    <property type="protein sequence ID" value="XCI29005.1"/>
    <property type="molecule type" value="Genomic_DNA"/>
</dbReference>
<evidence type="ECO:0000259" key="1">
    <source>
        <dbReference type="Pfam" id="PF11784"/>
    </source>
</evidence>
<dbReference type="InterPro" id="IPR041679">
    <property type="entry name" value="DNA2/NAM7-like_C"/>
</dbReference>
<organism evidence="4">
    <name type="scientific">Proteinivorax hydrogeniformans</name>
    <dbReference type="NCBI Taxonomy" id="1826727"/>
    <lineage>
        <taxon>Bacteria</taxon>
        <taxon>Bacillati</taxon>
        <taxon>Bacillota</taxon>
        <taxon>Clostridia</taxon>
        <taxon>Eubacteriales</taxon>
        <taxon>Proteinivoracaceae</taxon>
        <taxon>Proteinivorax</taxon>
    </lineage>
</organism>
<dbReference type="SUPFAM" id="SSF52980">
    <property type="entry name" value="Restriction endonuclease-like"/>
    <property type="match status" value="1"/>
</dbReference>